<dbReference type="Gene3D" id="1.25.60.10">
    <property type="entry name" value="MgtE N-terminal domain-like"/>
    <property type="match status" value="1"/>
</dbReference>
<comment type="caution">
    <text evidence="3">The sequence shown here is derived from an EMBL/GenBank/DDBJ whole genome shotgun (WGS) entry which is preliminary data.</text>
</comment>
<organism evidence="3 4">
    <name type="scientific">Kangsaoukella pontilimi</name>
    <dbReference type="NCBI Taxonomy" id="2691042"/>
    <lineage>
        <taxon>Bacteria</taxon>
        <taxon>Pseudomonadati</taxon>
        <taxon>Pseudomonadota</taxon>
        <taxon>Alphaproteobacteria</taxon>
        <taxon>Rhodobacterales</taxon>
        <taxon>Paracoccaceae</taxon>
        <taxon>Kangsaoukella</taxon>
    </lineage>
</organism>
<feature type="coiled-coil region" evidence="1">
    <location>
        <begin position="88"/>
        <end position="140"/>
    </location>
</feature>
<name>A0A7C9IG84_9RHOB</name>
<dbReference type="AlphaFoldDB" id="A0A7C9IG84"/>
<accession>A0A7C9IG84</accession>
<dbReference type="Pfam" id="PF03448">
    <property type="entry name" value="MgtE_N"/>
    <property type="match status" value="1"/>
</dbReference>
<dbReference type="Proteomes" id="UP000480350">
    <property type="component" value="Unassembled WGS sequence"/>
</dbReference>
<evidence type="ECO:0000313" key="3">
    <source>
        <dbReference type="EMBL" id="MXQ08164.1"/>
    </source>
</evidence>
<dbReference type="EMBL" id="WUPT01000002">
    <property type="protein sequence ID" value="MXQ08164.1"/>
    <property type="molecule type" value="Genomic_DNA"/>
</dbReference>
<evidence type="ECO:0000256" key="1">
    <source>
        <dbReference type="SAM" id="Coils"/>
    </source>
</evidence>
<dbReference type="SUPFAM" id="SSF158791">
    <property type="entry name" value="MgtE N-terminal domain-like"/>
    <property type="match status" value="1"/>
</dbReference>
<reference evidence="3 4" key="1">
    <citation type="submission" date="2019-12" db="EMBL/GenBank/DDBJ databases">
        <authorList>
            <person name="Lee S.D."/>
        </authorList>
    </citation>
    <scope>NUCLEOTIDE SEQUENCE [LARGE SCALE GENOMIC DNA]</scope>
    <source>
        <strain evidence="3 4">GH1-50</strain>
    </source>
</reference>
<keyword evidence="4" id="KW-1185">Reference proteome</keyword>
<protein>
    <recommendedName>
        <fullName evidence="2">Magnesium transporter MgtE intracellular domain-containing protein</fullName>
    </recommendedName>
</protein>
<dbReference type="InterPro" id="IPR006668">
    <property type="entry name" value="Mg_transptr_MgtE_intracell_dom"/>
</dbReference>
<feature type="domain" description="Magnesium transporter MgtE intracellular" evidence="2">
    <location>
        <begin position="125"/>
        <end position="181"/>
    </location>
</feature>
<dbReference type="InterPro" id="IPR038076">
    <property type="entry name" value="MgtE_N_sf"/>
</dbReference>
<sequence>MTGKRKRTRPAQNVLAILAMLLVGSAVIRIGSGGGFAFAANPDTEDVVTREPKGPDSDVTPELLALLESLREREVALQERTLAMEARMQVLKRAEAQIAEDLAQLQEAEAKLRSTIADVNAAAESDIDRLTAVYENMKAEQAADLFSRMEPSFAAGFLGRMRSDSAAAILAGLEPDLAYSISVVLAGRNADLPVEPLEQ</sequence>
<gene>
    <name evidence="3" type="ORF">GQ651_09950</name>
</gene>
<proteinExistence type="predicted"/>
<dbReference type="RefSeq" id="WP_160764106.1">
    <property type="nucleotide sequence ID" value="NZ_WUPT01000002.1"/>
</dbReference>
<reference evidence="3 4" key="2">
    <citation type="submission" date="2020-03" db="EMBL/GenBank/DDBJ databases">
        <title>Kangsaoukella pontilimi gen. nov., sp. nov., a new member of the family Rhodobacteraceae isolated from a tidal mudflat.</title>
        <authorList>
            <person name="Kim I.S."/>
        </authorList>
    </citation>
    <scope>NUCLEOTIDE SEQUENCE [LARGE SCALE GENOMIC DNA]</scope>
    <source>
        <strain evidence="3 4">GH1-50</strain>
    </source>
</reference>
<keyword evidence="1" id="KW-0175">Coiled coil</keyword>
<evidence type="ECO:0000259" key="2">
    <source>
        <dbReference type="Pfam" id="PF03448"/>
    </source>
</evidence>
<evidence type="ECO:0000313" key="4">
    <source>
        <dbReference type="Proteomes" id="UP000480350"/>
    </source>
</evidence>